<gene>
    <name evidence="1" type="ORF">D4L85_33350</name>
</gene>
<dbReference type="Pfam" id="PF17963">
    <property type="entry name" value="Big_9"/>
    <property type="match status" value="1"/>
</dbReference>
<dbReference type="AlphaFoldDB" id="A0A385SYL7"/>
<name>A0A385SYL7_9BACT</name>
<dbReference type="KEGG" id="chk:D4L85_33350"/>
<evidence type="ECO:0000313" key="2">
    <source>
        <dbReference type="Proteomes" id="UP000266183"/>
    </source>
</evidence>
<evidence type="ECO:0000313" key="1">
    <source>
        <dbReference type="EMBL" id="AYB35175.1"/>
    </source>
</evidence>
<dbReference type="EMBL" id="CP032382">
    <property type="protein sequence ID" value="AYB35175.1"/>
    <property type="molecule type" value="Genomic_DNA"/>
</dbReference>
<dbReference type="InterPro" id="IPR026341">
    <property type="entry name" value="T9SS_type_B"/>
</dbReference>
<accession>A0A385SYL7</accession>
<dbReference type="Pfam" id="PF13585">
    <property type="entry name" value="CHU_C"/>
    <property type="match status" value="1"/>
</dbReference>
<protein>
    <submittedName>
        <fullName evidence="1">Tandem-95 repeat protein</fullName>
    </submittedName>
</protein>
<dbReference type="PANTHER" id="PTHR45739:SF8">
    <property type="entry name" value="FRAS1-RELATED EXTRACELLULAR MATRIX PROTEIN 1"/>
    <property type="match status" value="1"/>
</dbReference>
<sequence length="928" mass="99942">MARILPSLDGRPTSFCTGTEMKNLWSIACLSIFLMQAFVSMGGPPVITGQIPSPLSTLQGTPVTLTLANLIVTPGDPLSLYPIGFTLEVNSGKHYDVSGTTVTPDPDFTGPLTVQVRVKEGDQESKWFNFKINVITTANVAPIITGQTPITIDQGEAVTITFEQLTVLDLDDNYPSGFTLTVYSGSNYTVNGTTVTPAPNFFGDLQVQVSVNDGEAESNKFKLKIEVSKNVAPHITGQTPISINQGQSVVVDFNQLSVTDPDNNYPSGFTLTVYSGSNYTVDGTTVTPAASFSGSLKVPVSVNDGKAESNRFDLKIDVKAQPIVPAITGQKPLTVNEDASIAIKLTDLSVVDPDSSFPQDFTLAISPGAHYTLNGSTVIPEKNYSGPLSVMISVNDGTNDSPPFDLQITVAPVNDSPVITGQKPLTVNQGTTFSIGLSDLTVTDPDNNYPGDFTLKIAQGNNYVAAGGSVSPSPTFVGTLSVTVSVSDGTASSPDFNFQVEIIATKKNVAPTIVGQKAIGITQNTSITIELFHLEVSDPDNEFPTGFSLKVFPGTNYTVTGTKVTPVASFVNGTLLVGVRVNDGQDDSPLFELKIQVTPISATPRINGQKELVVLEDYPITIYATDLFVTDEDNPNYPQGFGLSVKSSSQGTYTVNGNTVTPAANLNGFIEVGVTVSDGVNTSDEFKLAILVTPVNDAPVITLLETSPIPFEPGKEPAEVFKGLGLADVDNTYLSMAEIGFRETNHSLKNDELRFEYENPKIRALQDSAGFLFLIGNATVEEYQAALRSIKYNYRITEVNGEPETILSGSRTIYVTVSDGQRVSLPSERVVDIQGKIEIDIPNAFTPNGDKANDTWHVQLMNNYKLDQAIIKVYNKRGLLLYEANGFERDWDATFNGERLPVDTYFYTIVIELPYGRQTYKGVVTILY</sequence>
<keyword evidence="2" id="KW-1185">Reference proteome</keyword>
<dbReference type="InterPro" id="IPR051561">
    <property type="entry name" value="FRAS1_ECM"/>
</dbReference>
<dbReference type="PANTHER" id="PTHR45739">
    <property type="entry name" value="MATRIX PROTEIN, PUTATIVE-RELATED"/>
    <property type="match status" value="1"/>
</dbReference>
<dbReference type="NCBIfam" id="TIGR04131">
    <property type="entry name" value="Bac_Flav_CTERM"/>
    <property type="match status" value="1"/>
</dbReference>
<dbReference type="Proteomes" id="UP000266183">
    <property type="component" value="Chromosome"/>
</dbReference>
<reference evidence="2" key="1">
    <citation type="submission" date="2018-09" db="EMBL/GenBank/DDBJ databases">
        <title>Chryseolinea sp. KIS68-18 isolated from soil.</title>
        <authorList>
            <person name="Weon H.-Y."/>
            <person name="Kwon S.-W."/>
            <person name="Lee S.A."/>
        </authorList>
    </citation>
    <scope>NUCLEOTIDE SEQUENCE [LARGE SCALE GENOMIC DNA]</scope>
    <source>
        <strain evidence="2">KIS68-18</strain>
    </source>
</reference>
<proteinExistence type="predicted"/>
<dbReference type="GO" id="GO:0009653">
    <property type="term" value="P:anatomical structure morphogenesis"/>
    <property type="evidence" value="ECO:0007669"/>
    <property type="project" value="TreeGrafter"/>
</dbReference>
<organism evidence="1 2">
    <name type="scientific">Chryseolinea soli</name>
    <dbReference type="NCBI Taxonomy" id="2321403"/>
    <lineage>
        <taxon>Bacteria</taxon>
        <taxon>Pseudomonadati</taxon>
        <taxon>Bacteroidota</taxon>
        <taxon>Cytophagia</taxon>
        <taxon>Cytophagales</taxon>
        <taxon>Fulvivirgaceae</taxon>
        <taxon>Chryseolinea</taxon>
    </lineage>
</organism>
<dbReference type="NCBIfam" id="NF012211">
    <property type="entry name" value="tand_rpt_95"/>
    <property type="match status" value="2"/>
</dbReference>